<protein>
    <submittedName>
        <fullName evidence="1">Uncharacterized protein</fullName>
    </submittedName>
</protein>
<feature type="non-terminal residue" evidence="1">
    <location>
        <position position="41"/>
    </location>
</feature>
<sequence length="41" mass="4267">MHFILFTAPDCGVVDNGTSAALATKLIHARIINIVAASKVS</sequence>
<dbReference type="EMBL" id="UOEY01000044">
    <property type="protein sequence ID" value="VAW37514.1"/>
    <property type="molecule type" value="Genomic_DNA"/>
</dbReference>
<evidence type="ECO:0000313" key="1">
    <source>
        <dbReference type="EMBL" id="VAW37514.1"/>
    </source>
</evidence>
<name>A0A3B0W1R0_9ZZZZ</name>
<proteinExistence type="predicted"/>
<dbReference type="AlphaFoldDB" id="A0A3B0W1R0"/>
<reference evidence="1" key="1">
    <citation type="submission" date="2018-06" db="EMBL/GenBank/DDBJ databases">
        <authorList>
            <person name="Zhirakovskaya E."/>
        </authorList>
    </citation>
    <scope>NUCLEOTIDE SEQUENCE</scope>
</reference>
<accession>A0A3B0W1R0</accession>
<organism evidence="1">
    <name type="scientific">hydrothermal vent metagenome</name>
    <dbReference type="NCBI Taxonomy" id="652676"/>
    <lineage>
        <taxon>unclassified sequences</taxon>
        <taxon>metagenomes</taxon>
        <taxon>ecological metagenomes</taxon>
    </lineage>
</organism>
<gene>
    <name evidence="1" type="ORF">MNBD_DELTA04-384</name>
</gene>